<name>A0A9X1P504_9HYPH</name>
<evidence type="ECO:0000313" key="8">
    <source>
        <dbReference type="Proteomes" id="UP001139035"/>
    </source>
</evidence>
<evidence type="ECO:0000256" key="3">
    <source>
        <dbReference type="ARBA" id="ARBA00023285"/>
    </source>
</evidence>
<dbReference type="GO" id="GO:0009350">
    <property type="term" value="C:ethanolamine ammonia-lyase complex"/>
    <property type="evidence" value="ECO:0007669"/>
    <property type="project" value="UniProtKB-UniRule"/>
</dbReference>
<dbReference type="Gene3D" id="1.10.30.40">
    <property type="entry name" value="Ethanolamine ammonia-lyase light chain (EutC), N-terminal domain"/>
    <property type="match status" value="1"/>
</dbReference>
<dbReference type="Pfam" id="PF05985">
    <property type="entry name" value="EutC"/>
    <property type="match status" value="1"/>
</dbReference>
<dbReference type="PANTHER" id="PTHR39330:SF1">
    <property type="entry name" value="ETHANOLAMINE AMMONIA-LYASE SMALL SUBUNIT"/>
    <property type="match status" value="1"/>
</dbReference>
<dbReference type="GO" id="GO:0046336">
    <property type="term" value="P:ethanolamine catabolic process"/>
    <property type="evidence" value="ECO:0007669"/>
    <property type="project" value="UniProtKB-UniRule"/>
</dbReference>
<feature type="compositionally biased region" description="Basic and acidic residues" evidence="6">
    <location>
        <begin position="250"/>
        <end position="259"/>
    </location>
</feature>
<evidence type="ECO:0000256" key="2">
    <source>
        <dbReference type="ARBA" id="ARBA00023239"/>
    </source>
</evidence>
<evidence type="ECO:0000256" key="4">
    <source>
        <dbReference type="ARBA" id="ARBA00024446"/>
    </source>
</evidence>
<dbReference type="InterPro" id="IPR009246">
    <property type="entry name" value="EutC"/>
</dbReference>
<dbReference type="InterPro" id="IPR042255">
    <property type="entry name" value="EutC_N"/>
</dbReference>
<feature type="binding site" evidence="5">
    <location>
        <position position="187"/>
    </location>
    <ligand>
        <name>adenosylcob(III)alamin</name>
        <dbReference type="ChEBI" id="CHEBI:18408"/>
    </ligand>
</feature>
<feature type="binding site" evidence="5">
    <location>
        <position position="166"/>
    </location>
    <ligand>
        <name>adenosylcob(III)alamin</name>
        <dbReference type="ChEBI" id="CHEBI:18408"/>
    </ligand>
</feature>
<keyword evidence="8" id="KW-1185">Reference proteome</keyword>
<dbReference type="AlphaFoldDB" id="A0A9X1P504"/>
<dbReference type="EMBL" id="JAJUWU010000024">
    <property type="protein sequence ID" value="MCE7030365.1"/>
    <property type="molecule type" value="Genomic_DNA"/>
</dbReference>
<proteinExistence type="inferred from homology"/>
<keyword evidence="4 5" id="KW-1283">Bacterial microcompartment</keyword>
<evidence type="ECO:0000256" key="6">
    <source>
        <dbReference type="SAM" id="MobiDB-lite"/>
    </source>
</evidence>
<comment type="subunit">
    <text evidence="5">The basic unit is a heterodimer which dimerizes to form tetramers. The heterotetramers trimerize; 6 large subunits form a core ring with 6 small subunits projecting outwards.</text>
</comment>
<gene>
    <name evidence="5 7" type="primary">eutC</name>
    <name evidence="7" type="ORF">LZD57_20460</name>
</gene>
<feature type="region of interest" description="Disordered" evidence="6">
    <location>
        <begin position="250"/>
        <end position="276"/>
    </location>
</feature>
<dbReference type="HAMAP" id="MF_00601">
    <property type="entry name" value="EutC"/>
    <property type="match status" value="1"/>
</dbReference>
<comment type="function">
    <text evidence="5">Catalyzes the deamination of various vicinal amino-alcohols to oxo compounds. Allows this organism to utilize ethanolamine as the sole source of nitrogen and carbon in the presence of external vitamin B12.</text>
</comment>
<comment type="pathway">
    <text evidence="5">Amine and polyamine degradation; ethanolamine degradation.</text>
</comment>
<dbReference type="EC" id="4.3.1.7" evidence="5"/>
<keyword evidence="2 5" id="KW-0456">Lyase</keyword>
<comment type="similarity">
    <text evidence="5">Belongs to the EutC family.</text>
</comment>
<dbReference type="Proteomes" id="UP001139035">
    <property type="component" value="Unassembled WGS sequence"/>
</dbReference>
<accession>A0A9X1P504</accession>
<dbReference type="GO" id="GO:0031471">
    <property type="term" value="C:ethanolamine degradation polyhedral organelle"/>
    <property type="evidence" value="ECO:0007669"/>
    <property type="project" value="UniProtKB-UniRule"/>
</dbReference>
<dbReference type="InterPro" id="IPR042251">
    <property type="entry name" value="EutC_C"/>
</dbReference>
<dbReference type="NCBIfam" id="NF003971">
    <property type="entry name" value="PRK05465.1"/>
    <property type="match status" value="1"/>
</dbReference>
<evidence type="ECO:0000256" key="1">
    <source>
        <dbReference type="ARBA" id="ARBA00022628"/>
    </source>
</evidence>
<evidence type="ECO:0000256" key="5">
    <source>
        <dbReference type="HAMAP-Rule" id="MF_00601"/>
    </source>
</evidence>
<feature type="compositionally biased region" description="Low complexity" evidence="6">
    <location>
        <begin position="260"/>
        <end position="276"/>
    </location>
</feature>
<comment type="caution">
    <text evidence="7">The sequence shown here is derived from an EMBL/GenBank/DDBJ whole genome shotgun (WGS) entry which is preliminary data.</text>
</comment>
<evidence type="ECO:0000313" key="7">
    <source>
        <dbReference type="EMBL" id="MCE7030365.1"/>
    </source>
</evidence>
<dbReference type="PANTHER" id="PTHR39330">
    <property type="entry name" value="ETHANOLAMINE AMMONIA-LYASE LIGHT CHAIN"/>
    <property type="match status" value="1"/>
</dbReference>
<keyword evidence="3 5" id="KW-0170">Cobalt</keyword>
<dbReference type="GO" id="GO:0031419">
    <property type="term" value="F:cobalamin binding"/>
    <property type="evidence" value="ECO:0007669"/>
    <property type="project" value="UniProtKB-UniRule"/>
</dbReference>
<dbReference type="GO" id="GO:0006520">
    <property type="term" value="P:amino acid metabolic process"/>
    <property type="evidence" value="ECO:0007669"/>
    <property type="project" value="InterPro"/>
</dbReference>
<organism evidence="7 8">
    <name type="scientific">Jiella avicenniae</name>
    <dbReference type="NCBI Taxonomy" id="2907202"/>
    <lineage>
        <taxon>Bacteria</taxon>
        <taxon>Pseudomonadati</taxon>
        <taxon>Pseudomonadota</taxon>
        <taxon>Alphaproteobacteria</taxon>
        <taxon>Hyphomicrobiales</taxon>
        <taxon>Aurantimonadaceae</taxon>
        <taxon>Jiella</taxon>
    </lineage>
</organism>
<comment type="subcellular location">
    <subcellularLocation>
        <location evidence="5">Bacterial microcompartment</location>
    </subcellularLocation>
</comment>
<reference evidence="7" key="1">
    <citation type="submission" date="2022-01" db="EMBL/GenBank/DDBJ databases">
        <title>Jiella avicenniae sp. nov., a novel endophytic bacterium isolated from bark of Avicennia marina.</title>
        <authorList>
            <person name="Tuo L."/>
        </authorList>
    </citation>
    <scope>NUCLEOTIDE SEQUENCE</scope>
    <source>
        <strain evidence="7">CBK1P-4</strain>
    </source>
</reference>
<sequence>MSVDEPRDPSFAPVERSDHPLKRLSKFTEARIGLGRRGAGLPTAARLDFAEAHAKARDAVHSEFRAEAIARTLADAGFETLAVESRAQDRATYLRRPDLGRRLAEASREKLRAAAGPRFDLVVVVGDGLSATAVNAHGAEVAGGLLSALPKEWTLAPVVVATGARVALSDPIGEALGAKIALMLIGERPGLSAANSLGAYLTFGPKTGRSDADRNCVSNIRPGGLSPQIAGEKLAGLVLRAAELGLSGTRLKDDADDRPALAAPAAALPAGAERES</sequence>
<comment type="cofactor">
    <cofactor evidence="5">
        <name>adenosylcob(III)alamin</name>
        <dbReference type="ChEBI" id="CHEBI:18408"/>
    </cofactor>
    <text evidence="5">Binds between the large and small subunits.</text>
</comment>
<comment type="catalytic activity">
    <reaction evidence="5">
        <text>ethanolamine = acetaldehyde + NH4(+)</text>
        <dbReference type="Rhea" id="RHEA:15313"/>
        <dbReference type="ChEBI" id="CHEBI:15343"/>
        <dbReference type="ChEBI" id="CHEBI:28938"/>
        <dbReference type="ChEBI" id="CHEBI:57603"/>
        <dbReference type="EC" id="4.3.1.7"/>
    </reaction>
</comment>
<protein>
    <recommendedName>
        <fullName evidence="5">Ethanolamine ammonia-lyase small subunit</fullName>
        <shortName evidence="5">EAL small subunit</shortName>
        <ecNumber evidence="5">4.3.1.7</ecNumber>
    </recommendedName>
</protein>
<dbReference type="RefSeq" id="WP_233721441.1">
    <property type="nucleotide sequence ID" value="NZ_JAJUWU010000024.1"/>
</dbReference>
<dbReference type="PIRSF" id="PIRSF018982">
    <property type="entry name" value="EutC"/>
    <property type="match status" value="1"/>
</dbReference>
<feature type="binding site" evidence="5">
    <location>
        <position position="216"/>
    </location>
    <ligand>
        <name>adenosylcob(III)alamin</name>
        <dbReference type="ChEBI" id="CHEBI:18408"/>
    </ligand>
</feature>
<keyword evidence="1 5" id="KW-0846">Cobalamin</keyword>
<dbReference type="GO" id="GO:0008851">
    <property type="term" value="F:ethanolamine ammonia-lyase activity"/>
    <property type="evidence" value="ECO:0007669"/>
    <property type="project" value="UniProtKB-UniRule"/>
</dbReference>
<dbReference type="Gene3D" id="3.40.50.11240">
    <property type="entry name" value="Ethanolamine ammonia-lyase light chain (EutC)"/>
    <property type="match status" value="1"/>
</dbReference>